<name>A0A328D458_9ASTE</name>
<evidence type="ECO:0000256" key="2">
    <source>
        <dbReference type="SAM" id="Phobius"/>
    </source>
</evidence>
<evidence type="ECO:0000313" key="4">
    <source>
        <dbReference type="Proteomes" id="UP000249390"/>
    </source>
</evidence>
<keyword evidence="2" id="KW-0812">Transmembrane</keyword>
<keyword evidence="2" id="KW-1133">Transmembrane helix</keyword>
<sequence length="315" mass="33928">MATTGTKDVRSRVRNPNTRQWISKYAFICKCTWQISIWAVWFLGMGFGCIEGPAVRLVVVTFCYGIDVPSLLLHNLFRDIMMANGDACDCISTSEANSLASHLDNRTINTLPRHGEVDFIITGALCQEHHVAVRRRQKPLRPAHPHVPQEPAPVHGGEPESGGEDRHHLERLGELQPEEGHAYEDGVVEEVEGREAAPPQDHQVGAQHVEEAGHVERVRPEKDPTRGSGPHGKTQEPLERGRGPGPLPHPPRVADFGCGGGEGPEEDGGGDEGHGEAMEGREAADGDGAASDEEEEEEVEGGGGDDVGGDGGDEK</sequence>
<proteinExistence type="predicted"/>
<feature type="compositionally biased region" description="Acidic residues" evidence="1">
    <location>
        <begin position="290"/>
        <end position="300"/>
    </location>
</feature>
<protein>
    <submittedName>
        <fullName evidence="3">Uncharacterized protein</fullName>
    </submittedName>
</protein>
<feature type="transmembrane region" description="Helical" evidence="2">
    <location>
        <begin position="21"/>
        <end position="42"/>
    </location>
</feature>
<feature type="region of interest" description="Disordered" evidence="1">
    <location>
        <begin position="136"/>
        <end position="167"/>
    </location>
</feature>
<dbReference type="EMBL" id="NQVE01000194">
    <property type="protein sequence ID" value="RAL40495.1"/>
    <property type="molecule type" value="Genomic_DNA"/>
</dbReference>
<keyword evidence="2" id="KW-0472">Membrane</keyword>
<keyword evidence="4" id="KW-1185">Reference proteome</keyword>
<evidence type="ECO:0000313" key="3">
    <source>
        <dbReference type="EMBL" id="RAL40495.1"/>
    </source>
</evidence>
<feature type="transmembrane region" description="Helical" evidence="2">
    <location>
        <begin position="54"/>
        <end position="73"/>
    </location>
</feature>
<dbReference type="AlphaFoldDB" id="A0A328D458"/>
<feature type="compositionally biased region" description="Basic and acidic residues" evidence="1">
    <location>
        <begin position="211"/>
        <end position="225"/>
    </location>
</feature>
<feature type="compositionally biased region" description="Basic and acidic residues" evidence="1">
    <location>
        <begin position="271"/>
        <end position="284"/>
    </location>
</feature>
<dbReference type="Proteomes" id="UP000249390">
    <property type="component" value="Unassembled WGS sequence"/>
</dbReference>
<evidence type="ECO:0000256" key="1">
    <source>
        <dbReference type="SAM" id="MobiDB-lite"/>
    </source>
</evidence>
<comment type="caution">
    <text evidence="3">The sequence shown here is derived from an EMBL/GenBank/DDBJ whole genome shotgun (WGS) entry which is preliminary data.</text>
</comment>
<accession>A0A328D458</accession>
<feature type="region of interest" description="Disordered" evidence="1">
    <location>
        <begin position="211"/>
        <end position="315"/>
    </location>
</feature>
<feature type="compositionally biased region" description="Basic and acidic residues" evidence="1">
    <location>
        <begin position="233"/>
        <end position="242"/>
    </location>
</feature>
<gene>
    <name evidence="3" type="ORF">DM860_006565</name>
</gene>
<organism evidence="3 4">
    <name type="scientific">Cuscuta australis</name>
    <dbReference type="NCBI Taxonomy" id="267555"/>
    <lineage>
        <taxon>Eukaryota</taxon>
        <taxon>Viridiplantae</taxon>
        <taxon>Streptophyta</taxon>
        <taxon>Embryophyta</taxon>
        <taxon>Tracheophyta</taxon>
        <taxon>Spermatophyta</taxon>
        <taxon>Magnoliopsida</taxon>
        <taxon>eudicotyledons</taxon>
        <taxon>Gunneridae</taxon>
        <taxon>Pentapetalae</taxon>
        <taxon>asterids</taxon>
        <taxon>lamiids</taxon>
        <taxon>Solanales</taxon>
        <taxon>Convolvulaceae</taxon>
        <taxon>Cuscuteae</taxon>
        <taxon>Cuscuta</taxon>
        <taxon>Cuscuta subgen. Grammica</taxon>
        <taxon>Cuscuta sect. Cleistogrammica</taxon>
    </lineage>
</organism>
<reference evidence="3 4" key="1">
    <citation type="submission" date="2018-06" db="EMBL/GenBank/DDBJ databases">
        <title>The Genome of Cuscuta australis (Dodder) Provides Insight into the Evolution of Plant Parasitism.</title>
        <authorList>
            <person name="Liu H."/>
        </authorList>
    </citation>
    <scope>NUCLEOTIDE SEQUENCE [LARGE SCALE GENOMIC DNA]</scope>
    <source>
        <strain evidence="4">cv. Yunnan</strain>
        <tissue evidence="3">Vines</tissue>
    </source>
</reference>